<dbReference type="STRING" id="1048205.AB852_16115"/>
<dbReference type="CDD" id="cd00519">
    <property type="entry name" value="Lipase_3"/>
    <property type="match status" value="1"/>
</dbReference>
<reference evidence="2 3" key="1">
    <citation type="submission" date="2015-06" db="EMBL/GenBank/DDBJ databases">
        <title>Cloning and characterization of the uncialamcin biosynthetic gene cluster.</title>
        <authorList>
            <person name="Yan X."/>
            <person name="Huang T."/>
            <person name="Ge H."/>
            <person name="Shen B."/>
        </authorList>
    </citation>
    <scope>NUCLEOTIDE SEQUENCE [LARGE SCALE GENOMIC DNA]</scope>
    <source>
        <strain evidence="2 3">DCA2648</strain>
    </source>
</reference>
<dbReference type="PANTHER" id="PTHR45856">
    <property type="entry name" value="ALPHA/BETA-HYDROLASES SUPERFAMILY PROTEIN"/>
    <property type="match status" value="1"/>
</dbReference>
<dbReference type="InterPro" id="IPR051218">
    <property type="entry name" value="Sec_MonoDiacylglyc_Lipase"/>
</dbReference>
<comment type="caution">
    <text evidence="2">The sequence shown here is derived from an EMBL/GenBank/DDBJ whole genome shotgun (WGS) entry which is preliminary data.</text>
</comment>
<keyword evidence="3" id="KW-1185">Reference proteome</keyword>
<dbReference type="SUPFAM" id="SSF53474">
    <property type="entry name" value="alpha/beta-Hydrolases"/>
    <property type="match status" value="1"/>
</dbReference>
<dbReference type="InterPro" id="IPR029058">
    <property type="entry name" value="AB_hydrolase_fold"/>
</dbReference>
<evidence type="ECO:0000313" key="2">
    <source>
        <dbReference type="EMBL" id="OKH94144.1"/>
    </source>
</evidence>
<dbReference type="EMBL" id="LFBV01000003">
    <property type="protein sequence ID" value="OKH94144.1"/>
    <property type="molecule type" value="Genomic_DNA"/>
</dbReference>
<dbReference type="AlphaFoldDB" id="A0A1Q4V8K1"/>
<accession>A0A1Q4V8K1</accession>
<feature type="domain" description="Fungal lipase-type" evidence="1">
    <location>
        <begin position="75"/>
        <end position="208"/>
    </location>
</feature>
<sequence>MPVAALDHSETGYSPRQAYWLARAAQAAYADEDTAREELAGWGFDRFRHFRTPHAAPFPLEDTQAYVAGSDRMVIVAFRGTEPAVLKDWLSDGNTPPVPGPAGKGLVHLGFHLALASVHAEVRDTVVEFGGAGRSVWLTGHSLGGALAMLSGARLRFEDPNLSPHGVFTYGQPRTCDRLLATAYNDALKNRTHRFVNNNDIVPQVPPAPVFSHVERLRYFDADGRLHDRMPFAAGVGDRIGGMTTDAFAPASDGIRDHLMAAYLTNLEKNVPH</sequence>
<organism evidence="2 3">
    <name type="scientific">Streptomyces uncialis</name>
    <dbReference type="NCBI Taxonomy" id="1048205"/>
    <lineage>
        <taxon>Bacteria</taxon>
        <taxon>Bacillati</taxon>
        <taxon>Actinomycetota</taxon>
        <taxon>Actinomycetes</taxon>
        <taxon>Kitasatosporales</taxon>
        <taxon>Streptomycetaceae</taxon>
        <taxon>Streptomyces</taxon>
    </lineage>
</organism>
<proteinExistence type="predicted"/>
<dbReference type="Pfam" id="PF01764">
    <property type="entry name" value="Lipase_3"/>
    <property type="match status" value="1"/>
</dbReference>
<gene>
    <name evidence="2" type="ORF">AB852_16115</name>
</gene>
<dbReference type="Proteomes" id="UP000186455">
    <property type="component" value="Unassembled WGS sequence"/>
</dbReference>
<protein>
    <submittedName>
        <fullName evidence="2">Lipase</fullName>
    </submittedName>
</protein>
<dbReference type="GO" id="GO:0006629">
    <property type="term" value="P:lipid metabolic process"/>
    <property type="evidence" value="ECO:0007669"/>
    <property type="project" value="InterPro"/>
</dbReference>
<dbReference type="PANTHER" id="PTHR45856:SF24">
    <property type="entry name" value="FUNGAL LIPASE-LIKE DOMAIN-CONTAINING PROTEIN"/>
    <property type="match status" value="1"/>
</dbReference>
<evidence type="ECO:0000313" key="3">
    <source>
        <dbReference type="Proteomes" id="UP000186455"/>
    </source>
</evidence>
<name>A0A1Q4V8K1_9ACTN</name>
<dbReference type="RefSeq" id="WP_073788747.1">
    <property type="nucleotide sequence ID" value="NZ_LFBV01000003.1"/>
</dbReference>
<evidence type="ECO:0000259" key="1">
    <source>
        <dbReference type="Pfam" id="PF01764"/>
    </source>
</evidence>
<dbReference type="Gene3D" id="3.40.50.1820">
    <property type="entry name" value="alpha/beta hydrolase"/>
    <property type="match status" value="1"/>
</dbReference>
<dbReference type="InterPro" id="IPR002921">
    <property type="entry name" value="Fungal_lipase-type"/>
</dbReference>